<organism evidence="1 2">
    <name type="scientific">Sphingopyxis panaciterrulae</name>
    <dbReference type="NCBI Taxonomy" id="462372"/>
    <lineage>
        <taxon>Bacteria</taxon>
        <taxon>Pseudomonadati</taxon>
        <taxon>Pseudomonadota</taxon>
        <taxon>Alphaproteobacteria</taxon>
        <taxon>Sphingomonadales</taxon>
        <taxon>Sphingomonadaceae</taxon>
        <taxon>Sphingopyxis</taxon>
    </lineage>
</organism>
<dbReference type="RefSeq" id="WP_184101164.1">
    <property type="nucleotide sequence ID" value="NZ_JACIJH010000018.1"/>
</dbReference>
<evidence type="ECO:0000313" key="2">
    <source>
        <dbReference type="Proteomes" id="UP000537161"/>
    </source>
</evidence>
<comment type="caution">
    <text evidence="1">The sequence shown here is derived from an EMBL/GenBank/DDBJ whole genome shotgun (WGS) entry which is preliminary data.</text>
</comment>
<gene>
    <name evidence="1" type="ORF">FHR21_003822</name>
</gene>
<sequence length="310" mass="34999">MITQENNAPPEVFEFDVAIAAVGYERRCRYIVERYDIRANRQIGLEFGFLKEASFDENQAFFSERSWEILDSREAEIFDRVAVALVETAAASEQLRLFVDISSMSREMMANLALAIDRAQATRKIALAIAYAPAQFGVPYKPAPIRLAAPVKPELAGWSSRPDKPLGVIMGLGCEPGLGLGALQVLEPHKAWLHAPRGFDHRFEDALVKANEHIDDIFDVTEFDYELAESTIARGRIEALMNSVDRSFRLICIPFGPKIFAWLVLSTVVFQQRRNVGVWSFSSREHAQAVDRSVSDEVIWHQMILETPRD</sequence>
<reference evidence="1 2" key="1">
    <citation type="submission" date="2020-08" db="EMBL/GenBank/DDBJ databases">
        <title>Genomic Encyclopedia of Type Strains, Phase IV (KMG-IV): sequencing the most valuable type-strain genomes for metagenomic binning, comparative biology and taxonomic classification.</title>
        <authorList>
            <person name="Goeker M."/>
        </authorList>
    </citation>
    <scope>NUCLEOTIDE SEQUENCE [LARGE SCALE GENOMIC DNA]</scope>
    <source>
        <strain evidence="1 2">DSM 27163</strain>
    </source>
</reference>
<accession>A0A7W9B8Z1</accession>
<dbReference type="AlphaFoldDB" id="A0A7W9B8Z1"/>
<name>A0A7W9B8Z1_9SPHN</name>
<dbReference type="Proteomes" id="UP000537161">
    <property type="component" value="Unassembled WGS sequence"/>
</dbReference>
<keyword evidence="2" id="KW-1185">Reference proteome</keyword>
<protein>
    <submittedName>
        <fullName evidence="1">Uncharacterized protein</fullName>
    </submittedName>
</protein>
<proteinExistence type="predicted"/>
<dbReference type="EMBL" id="JACIJH010000018">
    <property type="protein sequence ID" value="MBB5708437.1"/>
    <property type="molecule type" value="Genomic_DNA"/>
</dbReference>
<evidence type="ECO:0000313" key="1">
    <source>
        <dbReference type="EMBL" id="MBB5708437.1"/>
    </source>
</evidence>